<organism evidence="2 3">
    <name type="scientific">Trichomalopsis sarcophagae</name>
    <dbReference type="NCBI Taxonomy" id="543379"/>
    <lineage>
        <taxon>Eukaryota</taxon>
        <taxon>Metazoa</taxon>
        <taxon>Ecdysozoa</taxon>
        <taxon>Arthropoda</taxon>
        <taxon>Hexapoda</taxon>
        <taxon>Insecta</taxon>
        <taxon>Pterygota</taxon>
        <taxon>Neoptera</taxon>
        <taxon>Endopterygota</taxon>
        <taxon>Hymenoptera</taxon>
        <taxon>Apocrita</taxon>
        <taxon>Proctotrupomorpha</taxon>
        <taxon>Chalcidoidea</taxon>
        <taxon>Pteromalidae</taxon>
        <taxon>Pteromalinae</taxon>
        <taxon>Trichomalopsis</taxon>
    </lineage>
</organism>
<keyword evidence="3" id="KW-1185">Reference proteome</keyword>
<dbReference type="EMBL" id="NNAY01003012">
    <property type="protein sequence ID" value="OXU20124.1"/>
    <property type="molecule type" value="Genomic_DNA"/>
</dbReference>
<feature type="compositionally biased region" description="Low complexity" evidence="1">
    <location>
        <begin position="48"/>
        <end position="67"/>
    </location>
</feature>
<comment type="caution">
    <text evidence="2">The sequence shown here is derived from an EMBL/GenBank/DDBJ whole genome shotgun (WGS) entry which is preliminary data.</text>
</comment>
<feature type="region of interest" description="Disordered" evidence="1">
    <location>
        <begin position="41"/>
        <end position="67"/>
    </location>
</feature>
<proteinExistence type="predicted"/>
<name>A0A232EP43_9HYME</name>
<evidence type="ECO:0000313" key="3">
    <source>
        <dbReference type="Proteomes" id="UP000215335"/>
    </source>
</evidence>
<dbReference type="AlphaFoldDB" id="A0A232EP43"/>
<dbReference type="Proteomes" id="UP000215335">
    <property type="component" value="Unassembled WGS sequence"/>
</dbReference>
<gene>
    <name evidence="2" type="ORF">TSAR_013991</name>
</gene>
<sequence length="67" mass="6945">MKDACLTGLVLETRHAGACNARDPPPFHENASAAKELQLTKKPIGKPAKSSATASYNTTAAASSSFL</sequence>
<evidence type="ECO:0000313" key="2">
    <source>
        <dbReference type="EMBL" id="OXU20124.1"/>
    </source>
</evidence>
<accession>A0A232EP43</accession>
<protein>
    <submittedName>
        <fullName evidence="2">Uncharacterized protein</fullName>
    </submittedName>
</protein>
<dbReference type="OrthoDB" id="192611at2759"/>
<reference evidence="2 3" key="1">
    <citation type="journal article" date="2017" name="Curr. Biol.">
        <title>The Evolution of Venom by Co-option of Single-Copy Genes.</title>
        <authorList>
            <person name="Martinson E.O."/>
            <person name="Mrinalini"/>
            <person name="Kelkar Y.D."/>
            <person name="Chang C.H."/>
            <person name="Werren J.H."/>
        </authorList>
    </citation>
    <scope>NUCLEOTIDE SEQUENCE [LARGE SCALE GENOMIC DNA]</scope>
    <source>
        <strain evidence="2 3">Alberta</strain>
        <tissue evidence="2">Whole body</tissue>
    </source>
</reference>
<evidence type="ECO:0000256" key="1">
    <source>
        <dbReference type="SAM" id="MobiDB-lite"/>
    </source>
</evidence>